<feature type="compositionally biased region" description="Low complexity" evidence="1">
    <location>
        <begin position="12"/>
        <end position="38"/>
    </location>
</feature>
<protein>
    <submittedName>
        <fullName evidence="2">Uncharacterized protein</fullName>
    </submittedName>
</protein>
<evidence type="ECO:0000256" key="1">
    <source>
        <dbReference type="SAM" id="MobiDB-lite"/>
    </source>
</evidence>
<gene>
    <name evidence="2" type="ORF">DEO72_LG4g233</name>
</gene>
<dbReference type="Proteomes" id="UP000501690">
    <property type="component" value="Linkage Group LG4"/>
</dbReference>
<sequence length="59" mass="6308">MCHTTISPPPSSLLSHLNSSVMTSRSTKTSSKMTTAARNTRIGRRSAREEIGEGGGEFV</sequence>
<evidence type="ECO:0000313" key="3">
    <source>
        <dbReference type="Proteomes" id="UP000501690"/>
    </source>
</evidence>
<feature type="region of interest" description="Disordered" evidence="1">
    <location>
        <begin position="1"/>
        <end position="59"/>
    </location>
</feature>
<reference evidence="2 3" key="1">
    <citation type="submission" date="2019-04" db="EMBL/GenBank/DDBJ databases">
        <title>An improved genome assembly and genetic linkage map for asparagus bean, Vigna unguiculata ssp. sesquipedialis.</title>
        <authorList>
            <person name="Xia Q."/>
            <person name="Zhang R."/>
            <person name="Dong Y."/>
        </authorList>
    </citation>
    <scope>NUCLEOTIDE SEQUENCE [LARGE SCALE GENOMIC DNA]</scope>
    <source>
        <tissue evidence="2">Leaf</tissue>
    </source>
</reference>
<dbReference type="EMBL" id="CP039348">
    <property type="protein sequence ID" value="QCD89289.1"/>
    <property type="molecule type" value="Genomic_DNA"/>
</dbReference>
<organism evidence="2 3">
    <name type="scientific">Vigna unguiculata</name>
    <name type="common">Cowpea</name>
    <dbReference type="NCBI Taxonomy" id="3917"/>
    <lineage>
        <taxon>Eukaryota</taxon>
        <taxon>Viridiplantae</taxon>
        <taxon>Streptophyta</taxon>
        <taxon>Embryophyta</taxon>
        <taxon>Tracheophyta</taxon>
        <taxon>Spermatophyta</taxon>
        <taxon>Magnoliopsida</taxon>
        <taxon>eudicotyledons</taxon>
        <taxon>Gunneridae</taxon>
        <taxon>Pentapetalae</taxon>
        <taxon>rosids</taxon>
        <taxon>fabids</taxon>
        <taxon>Fabales</taxon>
        <taxon>Fabaceae</taxon>
        <taxon>Papilionoideae</taxon>
        <taxon>50 kb inversion clade</taxon>
        <taxon>NPAAA clade</taxon>
        <taxon>indigoferoid/millettioid clade</taxon>
        <taxon>Phaseoleae</taxon>
        <taxon>Vigna</taxon>
    </lineage>
</organism>
<name>A0A4D6LKM4_VIGUN</name>
<keyword evidence="3" id="KW-1185">Reference proteome</keyword>
<proteinExistence type="predicted"/>
<dbReference type="AlphaFoldDB" id="A0A4D6LKM4"/>
<accession>A0A4D6LKM4</accession>
<evidence type="ECO:0000313" key="2">
    <source>
        <dbReference type="EMBL" id="QCD89289.1"/>
    </source>
</evidence>